<protein>
    <submittedName>
        <fullName evidence="3">Thioredoxin reductase</fullName>
    </submittedName>
</protein>
<keyword evidence="4" id="KW-1185">Reference proteome</keyword>
<dbReference type="Proteomes" id="UP001549106">
    <property type="component" value="Unassembled WGS sequence"/>
</dbReference>
<dbReference type="SUPFAM" id="SSF51905">
    <property type="entry name" value="FAD/NAD(P)-binding domain"/>
    <property type="match status" value="1"/>
</dbReference>
<dbReference type="InterPro" id="IPR023753">
    <property type="entry name" value="FAD/NAD-binding_dom"/>
</dbReference>
<gene>
    <name evidence="3" type="ORF">ABID24_000500</name>
</gene>
<evidence type="ECO:0000259" key="2">
    <source>
        <dbReference type="Pfam" id="PF07992"/>
    </source>
</evidence>
<dbReference type="PRINTS" id="PR00469">
    <property type="entry name" value="PNDRDTASEII"/>
</dbReference>
<dbReference type="PRINTS" id="PR00368">
    <property type="entry name" value="FADPNR"/>
</dbReference>
<keyword evidence="1" id="KW-0560">Oxidoreductase</keyword>
<dbReference type="InterPro" id="IPR051691">
    <property type="entry name" value="Metab_Enz_Cyan_OpOx_G3PDH"/>
</dbReference>
<name>A0ABV2M1K5_9FIRM</name>
<dbReference type="InterPro" id="IPR036188">
    <property type="entry name" value="FAD/NAD-bd_sf"/>
</dbReference>
<evidence type="ECO:0000313" key="3">
    <source>
        <dbReference type="EMBL" id="MET3749277.1"/>
    </source>
</evidence>
<accession>A0ABV2M1K5</accession>
<feature type="domain" description="FAD/NAD(P)-binding" evidence="2">
    <location>
        <begin position="3"/>
        <end position="297"/>
    </location>
</feature>
<sequence length="424" mass="46760">MIYDVIVIGGGPAGLAAAIAAKKEGAQVLLIEREGRLGGILKQCIHDGFGLQRFKEKLSGPEYAERFIEEFHSLEIPAKLWTFVTKIRKSDQDFQVWTVSRNGVEMLVSRTLILATGCRERTAKQVSIHGTRPAGVYTAGTAQHFTNLQGVMPARRCVILGSGDIGLIMARRLKLEGADILGVYEVRPEPSGLTRNMIQCLEDFDIPLHLSETVTRIFGDDRLTGVEIAKVDEQMQPVPGTEKRIDCDTLILSVGLIPENEMAESLRVTMDPRTKGPVCDSWAMTDVPGVFSCGNAFHVNDLVDYVSESGELAGTSAARYFRELKGEADRTAENWISVETEGGLAYVVPQKIRKSDLDKKLVFYFRCRRTMGESMLAAISAGKTVFEKKYQAVRPPEMERVVIDLSKADIVGTSLVFQLGEVQA</sequence>
<dbReference type="Pfam" id="PF07992">
    <property type="entry name" value="Pyr_redox_2"/>
    <property type="match status" value="1"/>
</dbReference>
<dbReference type="Gene3D" id="3.50.50.60">
    <property type="entry name" value="FAD/NAD(P)-binding domain"/>
    <property type="match status" value="2"/>
</dbReference>
<dbReference type="PANTHER" id="PTHR42949">
    <property type="entry name" value="ANAEROBIC GLYCEROL-3-PHOSPHATE DEHYDROGENASE SUBUNIT B"/>
    <property type="match status" value="1"/>
</dbReference>
<dbReference type="RefSeq" id="WP_257463803.1">
    <property type="nucleotide sequence ID" value="NZ_BAABXP010000003.1"/>
</dbReference>
<comment type="caution">
    <text evidence="3">The sequence shown here is derived from an EMBL/GenBank/DDBJ whole genome shotgun (WGS) entry which is preliminary data.</text>
</comment>
<organism evidence="3 4">
    <name type="scientific">Blautia caecimuris</name>
    <dbReference type="NCBI Taxonomy" id="1796615"/>
    <lineage>
        <taxon>Bacteria</taxon>
        <taxon>Bacillati</taxon>
        <taxon>Bacillota</taxon>
        <taxon>Clostridia</taxon>
        <taxon>Lachnospirales</taxon>
        <taxon>Lachnospiraceae</taxon>
        <taxon>Blautia</taxon>
    </lineage>
</organism>
<evidence type="ECO:0000313" key="4">
    <source>
        <dbReference type="Proteomes" id="UP001549106"/>
    </source>
</evidence>
<dbReference type="PANTHER" id="PTHR42949:SF3">
    <property type="entry name" value="ANAEROBIC GLYCEROL-3-PHOSPHATE DEHYDROGENASE SUBUNIT B"/>
    <property type="match status" value="1"/>
</dbReference>
<evidence type="ECO:0000256" key="1">
    <source>
        <dbReference type="ARBA" id="ARBA00023002"/>
    </source>
</evidence>
<dbReference type="EMBL" id="JBEPMJ010000002">
    <property type="protein sequence ID" value="MET3749277.1"/>
    <property type="molecule type" value="Genomic_DNA"/>
</dbReference>
<proteinExistence type="predicted"/>
<reference evidence="3 4" key="1">
    <citation type="submission" date="2024-06" db="EMBL/GenBank/DDBJ databases">
        <title>Genomic Encyclopedia of Type Strains, Phase IV (KMG-IV): sequencing the most valuable type-strain genomes for metagenomic binning, comparative biology and taxonomic classification.</title>
        <authorList>
            <person name="Goeker M."/>
        </authorList>
    </citation>
    <scope>NUCLEOTIDE SEQUENCE [LARGE SCALE GENOMIC DNA]</scope>
    <source>
        <strain evidence="3 4">DSM 29492</strain>
    </source>
</reference>